<dbReference type="Gene3D" id="1.20.120.220">
    <property type="entry name" value="ATP synthase, F0 complex, subunit A"/>
    <property type="match status" value="1"/>
</dbReference>
<dbReference type="PANTHER" id="PTHR11410">
    <property type="entry name" value="ATP SYNTHASE SUBUNIT A"/>
    <property type="match status" value="1"/>
</dbReference>
<evidence type="ECO:0000256" key="14">
    <source>
        <dbReference type="SAM" id="Phobius"/>
    </source>
</evidence>
<comment type="similarity">
    <text evidence="3">Belongs to the ATPase A chain family.</text>
</comment>
<evidence type="ECO:0000313" key="15">
    <source>
        <dbReference type="EMBL" id="ALJ93731.1"/>
    </source>
</evidence>
<evidence type="ECO:0000256" key="5">
    <source>
        <dbReference type="ARBA" id="ARBA00022448"/>
    </source>
</evidence>
<organism evidence="15">
    <name type="scientific">Foenatopus ruficollis</name>
    <dbReference type="NCBI Taxonomy" id="1738635"/>
    <lineage>
        <taxon>Eukaryota</taxon>
        <taxon>Metazoa</taxon>
        <taxon>Ecdysozoa</taxon>
        <taxon>Arthropoda</taxon>
        <taxon>Hexapoda</taxon>
        <taxon>Insecta</taxon>
        <taxon>Pterygota</taxon>
        <taxon>Neoptera</taxon>
        <taxon>Endopterygota</taxon>
        <taxon>Hymenoptera</taxon>
        <taxon>Apocrita</taxon>
        <taxon>Stephanoidea</taxon>
        <taxon>Stephanidae</taxon>
        <taxon>Stephaninae</taxon>
        <taxon>Foenatopus</taxon>
    </lineage>
</organism>
<dbReference type="AlphaFoldDB" id="A0A342I4E3"/>
<dbReference type="CDD" id="cd00310">
    <property type="entry name" value="ATP-synt_Fo_a_6"/>
    <property type="match status" value="1"/>
</dbReference>
<feature type="transmembrane region" description="Helical" evidence="14">
    <location>
        <begin position="70"/>
        <end position="93"/>
    </location>
</feature>
<evidence type="ECO:0000256" key="12">
    <source>
        <dbReference type="ARBA" id="ARBA00023310"/>
    </source>
</evidence>
<dbReference type="InterPro" id="IPR035908">
    <property type="entry name" value="F0_ATP_A_sf"/>
</dbReference>
<gene>
    <name evidence="15" type="primary">ATP6</name>
</gene>
<evidence type="ECO:0000256" key="7">
    <source>
        <dbReference type="ARBA" id="ARBA00022692"/>
    </source>
</evidence>
<keyword evidence="11 14" id="KW-0472">Membrane</keyword>
<keyword evidence="7 14" id="KW-0812">Transmembrane</keyword>
<geneLocation type="mitochondrion" evidence="15"/>
<evidence type="ECO:0000256" key="10">
    <source>
        <dbReference type="ARBA" id="ARBA00023065"/>
    </source>
</evidence>
<evidence type="ECO:0000256" key="2">
    <source>
        <dbReference type="ARBA" id="ARBA00004141"/>
    </source>
</evidence>
<evidence type="ECO:0000256" key="3">
    <source>
        <dbReference type="ARBA" id="ARBA00006810"/>
    </source>
</evidence>
<sequence length="224" mass="26177">MFYNLFSIFDPSTSQNISLNWLSSMICMLIIPNSFWMIPSRYSMLVMKFINMINLEMKNILNNKFNNMNLLMLITLILMIMLNNFMGLFPFIFTSSSHLVFSMTFALILWFSMMIFGWLKNINFMFCHLNPLSTPYILMPFMILIESISNIIRPITLSVRLSANMIAGHLLLTLMSKDLINFNKLMIYMIVILQIMLLLLECAVSIIQSYVFTILITLYSKETN</sequence>
<feature type="transmembrane region" description="Helical" evidence="14">
    <location>
        <begin position="126"/>
        <end position="145"/>
    </location>
</feature>
<dbReference type="SUPFAM" id="SSF81336">
    <property type="entry name" value="F1F0 ATP synthase subunit A"/>
    <property type="match status" value="1"/>
</dbReference>
<keyword evidence="12" id="KW-0066">ATP synthesis</keyword>
<evidence type="ECO:0000256" key="4">
    <source>
        <dbReference type="ARBA" id="ARBA00011648"/>
    </source>
</evidence>
<dbReference type="PROSITE" id="PS00449">
    <property type="entry name" value="ATPASE_A"/>
    <property type="match status" value="1"/>
</dbReference>
<keyword evidence="6" id="KW-0138">CF(0)</keyword>
<dbReference type="InterPro" id="IPR045083">
    <property type="entry name" value="ATP_synth_F0_asu_bact/mt"/>
</dbReference>
<accession>A0A342I4E3</accession>
<dbReference type="NCBIfam" id="TIGR01131">
    <property type="entry name" value="ATP_synt_6_or_A"/>
    <property type="match status" value="1"/>
</dbReference>
<keyword evidence="9 14" id="KW-1133">Transmembrane helix</keyword>
<keyword evidence="15" id="KW-0496">Mitochondrion</keyword>
<proteinExistence type="inferred from homology"/>
<protein>
    <recommendedName>
        <fullName evidence="13">ATP synthase subunit a</fullName>
    </recommendedName>
</protein>
<keyword evidence="8" id="KW-0375">Hydrogen ion transport</keyword>
<evidence type="ECO:0000256" key="6">
    <source>
        <dbReference type="ARBA" id="ARBA00022547"/>
    </source>
</evidence>
<dbReference type="GO" id="GO:0005743">
    <property type="term" value="C:mitochondrial inner membrane"/>
    <property type="evidence" value="ECO:0007669"/>
    <property type="project" value="UniProtKB-SubCell"/>
</dbReference>
<keyword evidence="10" id="KW-0406">Ion transport</keyword>
<dbReference type="PANTHER" id="PTHR11410:SF0">
    <property type="entry name" value="ATP SYNTHASE SUBUNIT A"/>
    <property type="match status" value="1"/>
</dbReference>
<dbReference type="InterPro" id="IPR023011">
    <property type="entry name" value="ATP_synth_F0_asu_AS"/>
</dbReference>
<evidence type="ECO:0000256" key="9">
    <source>
        <dbReference type="ARBA" id="ARBA00022989"/>
    </source>
</evidence>
<dbReference type="InterPro" id="IPR000568">
    <property type="entry name" value="ATP_synth_F0_asu"/>
</dbReference>
<evidence type="ECO:0000256" key="11">
    <source>
        <dbReference type="ARBA" id="ARBA00023136"/>
    </source>
</evidence>
<dbReference type="Pfam" id="PF00119">
    <property type="entry name" value="ATP-synt_A"/>
    <property type="match status" value="1"/>
</dbReference>
<evidence type="ECO:0000256" key="8">
    <source>
        <dbReference type="ARBA" id="ARBA00022781"/>
    </source>
</evidence>
<reference evidence="15" key="1">
    <citation type="submission" date="2015-04" db="EMBL/GenBank/DDBJ databases">
        <title>The complete mitochondrial genome of Foenatopus ruficollis.</title>
        <authorList>
            <person name="Wei S.J."/>
            <person name="Wu Q.L."/>
        </authorList>
    </citation>
    <scope>NUCLEOTIDE SEQUENCE</scope>
</reference>
<dbReference type="GO" id="GO:0046933">
    <property type="term" value="F:proton-transporting ATP synthase activity, rotational mechanism"/>
    <property type="evidence" value="ECO:0007669"/>
    <property type="project" value="TreeGrafter"/>
</dbReference>
<evidence type="ECO:0000256" key="1">
    <source>
        <dbReference type="ARBA" id="ARBA00002070"/>
    </source>
</evidence>
<dbReference type="EMBL" id="KR270642">
    <property type="protein sequence ID" value="ALJ93731.1"/>
    <property type="molecule type" value="Genomic_DNA"/>
</dbReference>
<evidence type="ECO:0000256" key="13">
    <source>
        <dbReference type="RuleBase" id="RU004450"/>
    </source>
</evidence>
<comment type="subcellular location">
    <subcellularLocation>
        <location evidence="2">Membrane</location>
        <topology evidence="2">Multi-pass membrane protein</topology>
    </subcellularLocation>
    <subcellularLocation>
        <location evidence="13">Mitochondrion inner membrane</location>
        <topology evidence="13">Multi-pass membrane protein</topology>
    </subcellularLocation>
</comment>
<comment type="function">
    <text evidence="1">Mitochondrial membrane ATP synthase (F(1)F(0) ATP synthase or Complex V) produces ATP from ADP in the presence of a proton gradient across the membrane which is generated by electron transport complexes of the respiratory chain. F-type ATPases consist of two structural domains, F(1) - containing the extramembraneous catalytic core and F(0) - containing the membrane proton channel, linked together by a central stalk and a peripheral stalk. During catalysis, ATP synthesis in the catalytic domain of F(1) is coupled via a rotary mechanism of the central stalk subunits to proton translocation. Key component of the proton channel; it may play a direct role in the translocation of protons across the membrane.</text>
</comment>
<feature type="transmembrane region" description="Helical" evidence="14">
    <location>
        <begin position="20"/>
        <end position="38"/>
    </location>
</feature>
<keyword evidence="5" id="KW-0813">Transport</keyword>
<comment type="subunit">
    <text evidence="4">F-type ATPases have 2 components, CF(1) - the catalytic core - and CF(0) - the membrane proton channel. CF(1) has five subunits: alpha(3), beta(3), gamma(1), delta(1), epsilon(1). CF(0) has three main subunits: a, b and c.</text>
</comment>
<feature type="transmembrane region" description="Helical" evidence="14">
    <location>
        <begin position="99"/>
        <end position="119"/>
    </location>
</feature>
<dbReference type="GO" id="GO:0045259">
    <property type="term" value="C:proton-transporting ATP synthase complex"/>
    <property type="evidence" value="ECO:0007669"/>
    <property type="project" value="UniProtKB-KW"/>
</dbReference>
<feature type="transmembrane region" description="Helical" evidence="14">
    <location>
        <begin position="186"/>
        <end position="219"/>
    </location>
</feature>
<dbReference type="PRINTS" id="PR00123">
    <property type="entry name" value="ATPASEA"/>
</dbReference>
<name>A0A342I4E3_9HYME</name>